<dbReference type="GO" id="GO:0004252">
    <property type="term" value="F:serine-type endopeptidase activity"/>
    <property type="evidence" value="ECO:0007669"/>
    <property type="project" value="UniProtKB-UniRule"/>
</dbReference>
<dbReference type="SUPFAM" id="SSF51306">
    <property type="entry name" value="LexA/Signal peptidase"/>
    <property type="match status" value="1"/>
</dbReference>
<dbReference type="InterPro" id="IPR011991">
    <property type="entry name" value="ArsR-like_HTH"/>
</dbReference>
<dbReference type="GO" id="GO:0006260">
    <property type="term" value="P:DNA replication"/>
    <property type="evidence" value="ECO:0007669"/>
    <property type="project" value="UniProtKB-UniRule"/>
</dbReference>
<evidence type="ECO:0000256" key="10">
    <source>
        <dbReference type="ARBA" id="ARBA00023163"/>
    </source>
</evidence>
<proteinExistence type="inferred from homology"/>
<keyword evidence="8 13" id="KW-0805">Transcription regulation</keyword>
<dbReference type="GO" id="GO:0006281">
    <property type="term" value="P:DNA repair"/>
    <property type="evidence" value="ECO:0007669"/>
    <property type="project" value="UniProtKB-UniRule"/>
</dbReference>
<evidence type="ECO:0000313" key="18">
    <source>
        <dbReference type="EMBL" id="RAV31546.1"/>
    </source>
</evidence>
<keyword evidence="6 13" id="KW-0378">Hydrolase</keyword>
<dbReference type="GO" id="GO:0009432">
    <property type="term" value="P:SOS response"/>
    <property type="evidence" value="ECO:0007669"/>
    <property type="project" value="UniProtKB-UniRule"/>
</dbReference>
<evidence type="ECO:0000256" key="7">
    <source>
        <dbReference type="ARBA" id="ARBA00022813"/>
    </source>
</evidence>
<comment type="function">
    <text evidence="13">Represses a number of genes involved in the response to DNA damage (SOS response), including recA and lexA. In the presence of single-stranded DNA, RecA interacts with LexA causing an autocatalytic cleavage which disrupts the DNA-binding part of LexA, leading to derepression of the SOS regulon and eventually DNA repair.</text>
</comment>
<comment type="caution">
    <text evidence="18">The sequence shown here is derived from an EMBL/GenBank/DDBJ whole genome shotgun (WGS) entry which is preliminary data.</text>
</comment>
<feature type="DNA-binding region" description="H-T-H motif" evidence="13">
    <location>
        <begin position="90"/>
        <end position="110"/>
    </location>
</feature>
<evidence type="ECO:0000259" key="16">
    <source>
        <dbReference type="Pfam" id="PF00717"/>
    </source>
</evidence>
<feature type="domain" description="Peptidase S24/S26A/S26B/S26C" evidence="16">
    <location>
        <begin position="171"/>
        <end position="282"/>
    </location>
</feature>
<dbReference type="InterPro" id="IPR006197">
    <property type="entry name" value="Peptidase_S24_LexA"/>
</dbReference>
<dbReference type="Pfam" id="PF01726">
    <property type="entry name" value="LexA_DNA_bind"/>
    <property type="match status" value="1"/>
</dbReference>
<comment type="subunit">
    <text evidence="2 13">Homodimer.</text>
</comment>
<dbReference type="EMBL" id="QHCV01000080">
    <property type="protein sequence ID" value="RAV31546.1"/>
    <property type="molecule type" value="Genomic_DNA"/>
</dbReference>
<keyword evidence="12 13" id="KW-0742">SOS response</keyword>
<dbReference type="Gene3D" id="1.10.10.10">
    <property type="entry name" value="Winged helix-like DNA-binding domain superfamily/Winged helix DNA-binding domain"/>
    <property type="match status" value="1"/>
</dbReference>
<evidence type="ECO:0000256" key="11">
    <source>
        <dbReference type="ARBA" id="ARBA00023204"/>
    </source>
</evidence>
<feature type="domain" description="LexA repressor DNA-binding" evidence="17">
    <location>
        <begin position="64"/>
        <end position="127"/>
    </location>
</feature>
<sequence length="289" mass="30900">MAPQKSSTPGDGTVEPLRGRRSSKGKSSAAKTSAKGSDKGAEKAATKAAPKSTSKSGSRTPKQAPLTDRQRRILEVIQDSRALRGYPPSIREIANAVGLQSTSSVSHHLNSLEKAGYLRREDKKPRAVDVRSFDGSEYDVTSRKKPGRQPRPAPAAEEDSAALLPPATYVPVVGQIAAGNPILAEQNVEAHFPLPTELVGQGELFLLQVVGESMQDAGIFNGDWVVVRSQSVAEQGDFVAAMIDGDATVKEFHRNAEGVWLLPHNDLFEPIPGDEAQILGKVAAVLRKI</sequence>
<evidence type="ECO:0000256" key="3">
    <source>
        <dbReference type="ARBA" id="ARBA00022491"/>
    </source>
</evidence>
<name>A0A364V4K3_9CORY</name>
<dbReference type="InterPro" id="IPR015927">
    <property type="entry name" value="Peptidase_S24_S26A/B/C"/>
</dbReference>
<evidence type="ECO:0000256" key="13">
    <source>
        <dbReference type="HAMAP-Rule" id="MF_00015"/>
    </source>
</evidence>
<evidence type="ECO:0000256" key="5">
    <source>
        <dbReference type="ARBA" id="ARBA00022763"/>
    </source>
</evidence>
<feature type="compositionally biased region" description="Low complexity" evidence="15">
    <location>
        <begin position="25"/>
        <end position="35"/>
    </location>
</feature>
<keyword evidence="10 13" id="KW-0804">Transcription</keyword>
<evidence type="ECO:0000259" key="17">
    <source>
        <dbReference type="Pfam" id="PF01726"/>
    </source>
</evidence>
<evidence type="ECO:0000256" key="6">
    <source>
        <dbReference type="ARBA" id="ARBA00022801"/>
    </source>
</evidence>
<dbReference type="GO" id="GO:0045892">
    <property type="term" value="P:negative regulation of DNA-templated transcription"/>
    <property type="evidence" value="ECO:0007669"/>
    <property type="project" value="UniProtKB-UniRule"/>
</dbReference>
<dbReference type="CDD" id="cd00090">
    <property type="entry name" value="HTH_ARSR"/>
    <property type="match status" value="1"/>
</dbReference>
<keyword evidence="5 13" id="KW-0227">DNA damage</keyword>
<dbReference type="InterPro" id="IPR006200">
    <property type="entry name" value="LexA"/>
</dbReference>
<dbReference type="AlphaFoldDB" id="A0A364V4K3"/>
<protein>
    <recommendedName>
        <fullName evidence="13">LexA repressor</fullName>
        <ecNumber evidence="13">3.4.21.88</ecNumber>
    </recommendedName>
</protein>
<evidence type="ECO:0000313" key="19">
    <source>
        <dbReference type="Proteomes" id="UP000251577"/>
    </source>
</evidence>
<keyword evidence="19" id="KW-1185">Reference proteome</keyword>
<feature type="region of interest" description="Disordered" evidence="15">
    <location>
        <begin position="123"/>
        <end position="160"/>
    </location>
</feature>
<dbReference type="InterPro" id="IPR036390">
    <property type="entry name" value="WH_DNA-bd_sf"/>
</dbReference>
<dbReference type="PANTHER" id="PTHR33516">
    <property type="entry name" value="LEXA REPRESSOR"/>
    <property type="match status" value="1"/>
</dbReference>
<dbReference type="PANTHER" id="PTHR33516:SF2">
    <property type="entry name" value="LEXA REPRESSOR-RELATED"/>
    <property type="match status" value="1"/>
</dbReference>
<dbReference type="InterPro" id="IPR036388">
    <property type="entry name" value="WH-like_DNA-bd_sf"/>
</dbReference>
<dbReference type="HAMAP" id="MF_00015">
    <property type="entry name" value="LexA"/>
    <property type="match status" value="1"/>
</dbReference>
<dbReference type="Proteomes" id="UP000251577">
    <property type="component" value="Unassembled WGS sequence"/>
</dbReference>
<comment type="catalytic activity">
    <reaction evidence="13">
        <text>Hydrolysis of Ala-|-Gly bond in repressor LexA.</text>
        <dbReference type="EC" id="3.4.21.88"/>
    </reaction>
</comment>
<evidence type="ECO:0000256" key="8">
    <source>
        <dbReference type="ARBA" id="ARBA00023015"/>
    </source>
</evidence>
<dbReference type="FunFam" id="2.10.109.10:FF:000001">
    <property type="entry name" value="LexA repressor"/>
    <property type="match status" value="1"/>
</dbReference>
<dbReference type="InterPro" id="IPR036286">
    <property type="entry name" value="LexA/Signal_pep-like_sf"/>
</dbReference>
<evidence type="ECO:0000256" key="9">
    <source>
        <dbReference type="ARBA" id="ARBA00023125"/>
    </source>
</evidence>
<keyword evidence="7 13" id="KW-0068">Autocatalytic cleavage</keyword>
<evidence type="ECO:0000256" key="14">
    <source>
        <dbReference type="RuleBase" id="RU003991"/>
    </source>
</evidence>
<feature type="active site" description="For autocatalytic cleavage activity" evidence="13">
    <location>
        <position position="250"/>
    </location>
</feature>
<evidence type="ECO:0000256" key="2">
    <source>
        <dbReference type="ARBA" id="ARBA00011738"/>
    </source>
</evidence>
<feature type="active site" description="For autocatalytic cleavage activity" evidence="13">
    <location>
        <position position="213"/>
    </location>
</feature>
<organism evidence="18 19">
    <name type="scientific">Corynebacterium heidelbergense</name>
    <dbReference type="NCBI Taxonomy" id="2055947"/>
    <lineage>
        <taxon>Bacteria</taxon>
        <taxon>Bacillati</taxon>
        <taxon>Actinomycetota</taxon>
        <taxon>Actinomycetes</taxon>
        <taxon>Mycobacteriales</taxon>
        <taxon>Corynebacteriaceae</taxon>
        <taxon>Corynebacterium</taxon>
    </lineage>
</organism>
<feature type="site" description="Cleavage; by autolysis" evidence="13">
    <location>
        <begin position="178"/>
        <end position="179"/>
    </location>
</feature>
<dbReference type="GO" id="GO:0006508">
    <property type="term" value="P:proteolysis"/>
    <property type="evidence" value="ECO:0007669"/>
    <property type="project" value="InterPro"/>
</dbReference>
<evidence type="ECO:0000256" key="12">
    <source>
        <dbReference type="ARBA" id="ARBA00023236"/>
    </source>
</evidence>
<dbReference type="EC" id="3.4.21.88" evidence="13"/>
<comment type="similarity">
    <text evidence="1 13 14">Belongs to the peptidase S24 family.</text>
</comment>
<reference evidence="18 19" key="1">
    <citation type="journal article" date="2018" name="Syst. Appl. Microbiol.">
        <title>Corynebacterium heidelbergense sp. nov., isolated from the preen glands of Egyptian geese (Alopochen aegyptiacus).</title>
        <authorList>
            <person name="Braun M.S."/>
            <person name="Wang E."/>
            <person name="Zimmermann S."/>
            <person name="Wink M."/>
        </authorList>
    </citation>
    <scope>NUCLEOTIDE SEQUENCE [LARGE SCALE GENOMIC DNA]</scope>
    <source>
        <strain evidence="18 19">647</strain>
    </source>
</reference>
<keyword evidence="3 13" id="KW-0678">Repressor</keyword>
<gene>
    <name evidence="13" type="primary">lexA</name>
    <name evidence="18" type="ORF">DLJ54_07790</name>
</gene>
<feature type="region of interest" description="Disordered" evidence="15">
    <location>
        <begin position="1"/>
        <end position="73"/>
    </location>
</feature>
<dbReference type="GO" id="GO:0003677">
    <property type="term" value="F:DNA binding"/>
    <property type="evidence" value="ECO:0007669"/>
    <property type="project" value="UniProtKB-UniRule"/>
</dbReference>
<dbReference type="NCBIfam" id="TIGR00498">
    <property type="entry name" value="lexA"/>
    <property type="match status" value="1"/>
</dbReference>
<evidence type="ECO:0000256" key="4">
    <source>
        <dbReference type="ARBA" id="ARBA00022705"/>
    </source>
</evidence>
<keyword evidence="4 13" id="KW-0235">DNA replication</keyword>
<dbReference type="Gene3D" id="2.10.109.10">
    <property type="entry name" value="Umud Fragment, subunit A"/>
    <property type="match status" value="1"/>
</dbReference>
<evidence type="ECO:0000256" key="1">
    <source>
        <dbReference type="ARBA" id="ARBA00007484"/>
    </source>
</evidence>
<keyword evidence="11 13" id="KW-0234">DNA repair</keyword>
<dbReference type="PRINTS" id="PR00726">
    <property type="entry name" value="LEXASERPTASE"/>
</dbReference>
<feature type="compositionally biased region" description="Low complexity" evidence="15">
    <location>
        <begin position="46"/>
        <end position="58"/>
    </location>
</feature>
<evidence type="ECO:0000256" key="15">
    <source>
        <dbReference type="SAM" id="MobiDB-lite"/>
    </source>
</evidence>
<dbReference type="Pfam" id="PF00717">
    <property type="entry name" value="Peptidase_S24"/>
    <property type="match status" value="1"/>
</dbReference>
<feature type="compositionally biased region" description="Basic and acidic residues" evidence="15">
    <location>
        <begin position="123"/>
        <end position="134"/>
    </location>
</feature>
<dbReference type="InterPro" id="IPR050077">
    <property type="entry name" value="LexA_repressor"/>
</dbReference>
<dbReference type="InterPro" id="IPR039418">
    <property type="entry name" value="LexA-like"/>
</dbReference>
<dbReference type="FunFam" id="1.10.10.10:FF:000009">
    <property type="entry name" value="LexA repressor"/>
    <property type="match status" value="1"/>
</dbReference>
<dbReference type="CDD" id="cd06529">
    <property type="entry name" value="S24_LexA-like"/>
    <property type="match status" value="1"/>
</dbReference>
<dbReference type="SUPFAM" id="SSF46785">
    <property type="entry name" value="Winged helix' DNA-binding domain"/>
    <property type="match status" value="1"/>
</dbReference>
<dbReference type="InterPro" id="IPR006199">
    <property type="entry name" value="LexA_DNA-bd_dom"/>
</dbReference>
<accession>A0A364V4K3</accession>
<feature type="compositionally biased region" description="Polar residues" evidence="15">
    <location>
        <begin position="1"/>
        <end position="10"/>
    </location>
</feature>
<keyword evidence="9 13" id="KW-0238">DNA-binding</keyword>
<feature type="compositionally biased region" description="Basic and acidic residues" evidence="15">
    <location>
        <begin position="36"/>
        <end position="45"/>
    </location>
</feature>